<dbReference type="SUPFAM" id="SSF56672">
    <property type="entry name" value="DNA/RNA polymerases"/>
    <property type="match status" value="1"/>
</dbReference>
<name>A0A7K6E3H3_9PASS</name>
<evidence type="ECO:0000256" key="5">
    <source>
        <dbReference type="ARBA" id="ARBA00022722"/>
    </source>
</evidence>
<keyword evidence="5" id="KW-0540">Nuclease</keyword>
<dbReference type="AlphaFoldDB" id="A0A7K6E3H3"/>
<dbReference type="GO" id="GO:0003964">
    <property type="term" value="F:RNA-directed DNA polymerase activity"/>
    <property type="evidence" value="ECO:0007669"/>
    <property type="project" value="UniProtKB-KW"/>
</dbReference>
<keyword evidence="4" id="KW-0548">Nucleotidyltransferase</keyword>
<keyword evidence="6" id="KW-0255">Endonuclease</keyword>
<evidence type="ECO:0000256" key="3">
    <source>
        <dbReference type="ARBA" id="ARBA00022679"/>
    </source>
</evidence>
<evidence type="ECO:0000256" key="1">
    <source>
        <dbReference type="ARBA" id="ARBA00010879"/>
    </source>
</evidence>
<dbReference type="Gene3D" id="3.10.10.10">
    <property type="entry name" value="HIV Type 1 Reverse Transcriptase, subunit A, domain 1"/>
    <property type="match status" value="1"/>
</dbReference>
<accession>A0A7K6E3H3</accession>
<comment type="similarity">
    <text evidence="1">Belongs to the beta type-B retroviral polymerase family. HERV class-II K(HML-2) pol subfamily.</text>
</comment>
<comment type="caution">
    <text evidence="10">The sequence shown here is derived from an EMBL/GenBank/DDBJ whole genome shotgun (WGS) entry which is preliminary data.</text>
</comment>
<evidence type="ECO:0000256" key="7">
    <source>
        <dbReference type="ARBA" id="ARBA00022801"/>
    </source>
</evidence>
<dbReference type="PANTHER" id="PTHR41694">
    <property type="entry name" value="ENDOGENOUS RETROVIRUS GROUP K MEMBER POL PROTEIN"/>
    <property type="match status" value="1"/>
</dbReference>
<dbReference type="EC" id="3.1.26.4" evidence="2"/>
<dbReference type="EMBL" id="VZRM01001796">
    <property type="protein sequence ID" value="NWV32835.1"/>
    <property type="molecule type" value="Genomic_DNA"/>
</dbReference>
<dbReference type="Proteomes" id="UP000575029">
    <property type="component" value="Unassembled WGS sequence"/>
</dbReference>
<evidence type="ECO:0000256" key="8">
    <source>
        <dbReference type="ARBA" id="ARBA00022918"/>
    </source>
</evidence>
<dbReference type="InterPro" id="IPR043128">
    <property type="entry name" value="Rev_trsase/Diguanyl_cyclase"/>
</dbReference>
<keyword evidence="11" id="KW-1185">Reference proteome</keyword>
<keyword evidence="8" id="KW-0695">RNA-directed DNA polymerase</keyword>
<organism evidence="10 11">
    <name type="scientific">Grantiella picta</name>
    <dbReference type="NCBI Taxonomy" id="266360"/>
    <lineage>
        <taxon>Eukaryota</taxon>
        <taxon>Metazoa</taxon>
        <taxon>Chordata</taxon>
        <taxon>Craniata</taxon>
        <taxon>Vertebrata</taxon>
        <taxon>Euteleostomi</taxon>
        <taxon>Archelosauria</taxon>
        <taxon>Archosauria</taxon>
        <taxon>Dinosauria</taxon>
        <taxon>Saurischia</taxon>
        <taxon>Theropoda</taxon>
        <taxon>Coelurosauria</taxon>
        <taxon>Aves</taxon>
        <taxon>Neognathae</taxon>
        <taxon>Neoaves</taxon>
        <taxon>Telluraves</taxon>
        <taxon>Australaves</taxon>
        <taxon>Passeriformes</taxon>
        <taxon>Meliphagoidea</taxon>
        <taxon>Meliphagidae</taxon>
        <taxon>Grantiella</taxon>
    </lineage>
</organism>
<gene>
    <name evidence="10" type="primary">Ervk18_1</name>
    <name evidence="10" type="ORF">GRAPIC_R11270</name>
</gene>
<proteinExistence type="inferred from homology"/>
<dbReference type="PROSITE" id="PS50878">
    <property type="entry name" value="RT_POL"/>
    <property type="match status" value="1"/>
</dbReference>
<evidence type="ECO:0000313" key="10">
    <source>
        <dbReference type="EMBL" id="NWV32835.1"/>
    </source>
</evidence>
<feature type="domain" description="Reverse transcriptase" evidence="9">
    <location>
        <begin position="19"/>
        <end position="219"/>
    </location>
</feature>
<dbReference type="InterPro" id="IPR043502">
    <property type="entry name" value="DNA/RNA_pol_sf"/>
</dbReference>
<dbReference type="PANTHER" id="PTHR41694:SF3">
    <property type="entry name" value="RNA-DIRECTED DNA POLYMERASE-RELATED"/>
    <property type="match status" value="1"/>
</dbReference>
<dbReference type="Gene3D" id="3.30.70.270">
    <property type="match status" value="2"/>
</dbReference>
<dbReference type="GO" id="GO:0035613">
    <property type="term" value="F:RNA stem-loop binding"/>
    <property type="evidence" value="ECO:0007669"/>
    <property type="project" value="TreeGrafter"/>
</dbReference>
<keyword evidence="7" id="KW-0378">Hydrolase</keyword>
<sequence>WPLKKDKVKALNGLVEEQLAKGNIVPSNSPWNAPVFVMQKPGKKRWRLLHDLHKINDAIEDMGPLQPGLPSPLMLPRSWKIAVIDIKDCFFQIPLHPSDAPRFAFSVPSINRQAPITPWAEEGWNRPLRLPKYVLPQGMKNSPTICQWYFARILSPVRRIAGDAIIIHYMDDILVCAADKNYLEETLSRVVEALEKEGFEIQSSKVQKNAPWLYVGMKIQEQTITPQQIKLIDNPKTLQVYQLCGLINWIPSFIGVTSEDLVPHFNLH</sequence>
<dbReference type="GO" id="GO:0004523">
    <property type="term" value="F:RNA-DNA hybrid ribonuclease activity"/>
    <property type="evidence" value="ECO:0007669"/>
    <property type="project" value="UniProtKB-EC"/>
</dbReference>
<evidence type="ECO:0000259" key="9">
    <source>
        <dbReference type="PROSITE" id="PS50878"/>
    </source>
</evidence>
<reference evidence="10 11" key="1">
    <citation type="submission" date="2019-09" db="EMBL/GenBank/DDBJ databases">
        <title>Bird 10,000 Genomes (B10K) Project - Family phase.</title>
        <authorList>
            <person name="Zhang G."/>
        </authorList>
    </citation>
    <scope>NUCLEOTIDE SEQUENCE [LARGE SCALE GENOMIC DNA]</scope>
    <source>
        <strain evidence="10">B10K-DU-029-50</strain>
        <tissue evidence="10">Heart</tissue>
    </source>
</reference>
<evidence type="ECO:0000313" key="11">
    <source>
        <dbReference type="Proteomes" id="UP000575029"/>
    </source>
</evidence>
<keyword evidence="3" id="KW-0808">Transferase</keyword>
<evidence type="ECO:0000256" key="2">
    <source>
        <dbReference type="ARBA" id="ARBA00012180"/>
    </source>
</evidence>
<evidence type="ECO:0000256" key="4">
    <source>
        <dbReference type="ARBA" id="ARBA00022695"/>
    </source>
</evidence>
<dbReference type="InterPro" id="IPR000477">
    <property type="entry name" value="RT_dom"/>
</dbReference>
<feature type="non-terminal residue" evidence="10">
    <location>
        <position position="268"/>
    </location>
</feature>
<evidence type="ECO:0000256" key="6">
    <source>
        <dbReference type="ARBA" id="ARBA00022759"/>
    </source>
</evidence>
<protein>
    <recommendedName>
        <fullName evidence="2">ribonuclease H</fullName>
        <ecNumber evidence="2">3.1.26.4</ecNumber>
    </recommendedName>
</protein>
<feature type="non-terminal residue" evidence="10">
    <location>
        <position position="1"/>
    </location>
</feature>
<dbReference type="Pfam" id="PF00078">
    <property type="entry name" value="RVT_1"/>
    <property type="match status" value="1"/>
</dbReference>